<feature type="domain" description="Helicase C-terminal" evidence="4">
    <location>
        <begin position="1573"/>
        <end position="1741"/>
    </location>
</feature>
<dbReference type="SUPFAM" id="SSF52540">
    <property type="entry name" value="P-loop containing nucleoside triphosphate hydrolases"/>
    <property type="match status" value="2"/>
</dbReference>
<evidence type="ECO:0000256" key="2">
    <source>
        <dbReference type="SAM" id="MobiDB-lite"/>
    </source>
</evidence>
<dbReference type="Gene3D" id="3.40.50.300">
    <property type="entry name" value="P-loop containing nucleotide triphosphate hydrolases"/>
    <property type="match status" value="2"/>
</dbReference>
<protein>
    <submittedName>
        <fullName evidence="5">SNF2-related protein</fullName>
    </submittedName>
</protein>
<dbReference type="Pfam" id="PF00271">
    <property type="entry name" value="Helicase_C"/>
    <property type="match status" value="1"/>
</dbReference>
<dbReference type="PANTHER" id="PTHR41313">
    <property type="entry name" value="ADENINE-SPECIFIC METHYLTRANSFERASE"/>
    <property type="match status" value="1"/>
</dbReference>
<proteinExistence type="predicted"/>
<dbReference type="SMART" id="SM00490">
    <property type="entry name" value="HELICc"/>
    <property type="match status" value="1"/>
</dbReference>
<dbReference type="EMBL" id="CP115667">
    <property type="protein sequence ID" value="WBW49313.1"/>
    <property type="molecule type" value="Genomic_DNA"/>
</dbReference>
<dbReference type="InterPro" id="IPR052933">
    <property type="entry name" value="DNA_Protect_Modify"/>
</dbReference>
<dbReference type="PANTHER" id="PTHR41313:SF1">
    <property type="entry name" value="DNA METHYLASE ADENINE-SPECIFIC DOMAIN-CONTAINING PROTEIN"/>
    <property type="match status" value="1"/>
</dbReference>
<dbReference type="PRINTS" id="PR00507">
    <property type="entry name" value="N12N6MTFRASE"/>
</dbReference>
<dbReference type="Pfam" id="PF02384">
    <property type="entry name" value="N6_Mtase"/>
    <property type="match status" value="1"/>
</dbReference>
<evidence type="ECO:0000259" key="3">
    <source>
        <dbReference type="PROSITE" id="PS51192"/>
    </source>
</evidence>
<feature type="compositionally biased region" description="Basic and acidic residues" evidence="2">
    <location>
        <begin position="275"/>
        <end position="307"/>
    </location>
</feature>
<organism evidence="5 6">
    <name type="scientific">Peptoniphilus equinus</name>
    <dbReference type="NCBI Taxonomy" id="3016343"/>
    <lineage>
        <taxon>Bacteria</taxon>
        <taxon>Bacillati</taxon>
        <taxon>Bacillota</taxon>
        <taxon>Tissierellia</taxon>
        <taxon>Tissierellales</taxon>
        <taxon>Peptoniphilaceae</taxon>
        <taxon>Peptoniphilus</taxon>
    </lineage>
</organism>
<evidence type="ECO:0000313" key="5">
    <source>
        <dbReference type="EMBL" id="WBW49313.1"/>
    </source>
</evidence>
<reference evidence="5 6" key="1">
    <citation type="submission" date="2023-01" db="EMBL/GenBank/DDBJ databases">
        <authorList>
            <person name="Lee S.H."/>
            <person name="Jung H.S."/>
            <person name="Yun J.U."/>
        </authorList>
    </citation>
    <scope>NUCLEOTIDE SEQUENCE [LARGE SCALE GENOMIC DNA]</scope>
    <source>
        <strain evidence="5 6">CBA3646</strain>
    </source>
</reference>
<dbReference type="PROSITE" id="PS51192">
    <property type="entry name" value="HELICASE_ATP_BIND_1"/>
    <property type="match status" value="1"/>
</dbReference>
<evidence type="ECO:0000259" key="4">
    <source>
        <dbReference type="PROSITE" id="PS51194"/>
    </source>
</evidence>
<feature type="coiled-coil region" evidence="1">
    <location>
        <begin position="1907"/>
        <end position="1934"/>
    </location>
</feature>
<feature type="region of interest" description="Disordered" evidence="2">
    <location>
        <begin position="229"/>
        <end position="329"/>
    </location>
</feature>
<dbReference type="Proteomes" id="UP001210339">
    <property type="component" value="Chromosome"/>
</dbReference>
<evidence type="ECO:0000313" key="6">
    <source>
        <dbReference type="Proteomes" id="UP001210339"/>
    </source>
</evidence>
<sequence>MPSKNYEALLKTIKSQFKAFKDRDVYAEFLRNASYHYNYGLYNQIAILQGMGTAKAVAAYDFWGKNGRYVRRNNHGIAILNPKKGSIQKVFDISQTGVLSKAEHPIGIWHSDDTDLERLFQNAGFKARISNIMNDMYQSNNPYRDIVQASVLYQVAYRLGMHDFESYESGEFDQLKNLSPSEIQAILRDVNMITRGTLTVLRHELGGIEYENHGRREVREGTVLREVRGGRNLSADGAKTDRESSGALRHDETTLSTERRRSESSPTASGTFGSRRSESLSSERARAMQDSDRQTGRRMQSEGDHVGESGVLGMSPAEDANAQHHGRNGASRLRLQQLRAYQQQLEQQFTMGSHKKEVTEQVAMTSFFNADEVAPEMLLLDKDLDHDGVIDRYDADLKDSNVQTIGQLDERDKEQTDVTRSITIKERIENNLSAIALVQTLDKDNRVATPEEKTILQGFTGWGGLTQFFDGRESTKAYREKLQEMVTIEEYKDAQSSMLTGYYTPDYIAKNMCNALEILGFKSGKILDPSIGVGAFEANMPDAMLDNSEIVAYELDGISAKISAYLYDNAKIKHSGFEDTTLEDNAVDIAITNVPFGNYTVFDPVYAKQNYLIHDYFIHKSLDKVRSGGIVAVITTAGTMDKKDSRVRKDIADKAKLIGAFRLPDNAFIGAQVTSDILFFQKYQEGEVRVSEDWLELETRDGITMNQYFHHHPEHVLGNMQYVSGRYGDTLTCKATGNLSDQLQKAIRHLPENIYVPRSLERVSEVLNSEPEVVDVNELPNFSYFLTRDGVKFKGNGDIQDVTGDEDRIKRLIAIRDIARRLYKAEIDDESDNIVHGLMAQLNTAYDEFVEIYGHIHDKRNLQAFESDNSIYFLRSMENVDDKGKFQSKADVFKERVIKPLKAPEIAENAQDALAISVNYKGKIDFDFMEKLSGISREELINSLEGVEIFYNDLTQSFETRDEFLTGDVREKCQNLRLKLYGADKLADQRIAKNIKALKAVYPPWIHAADINVKLGANWIPHQVIEDFIRERLHFVRDVSYSDVTGQWYIDEKGPASFYMIANTEYGTKRMNALHILEKTLNQNEQITINDSITNPDGSTSNVVNKKETIIVQEKQERLKQEFKDWIFEDMQRRQELEKIYNERFNGVVERHYDGSQLDFPGMNLALSLKPHQKDVVARAIYGGNSLIAHVVGAGKTYAAIASVMESKRLGLCNKAMVVVPNHLTEQWGSDFMTLYPNAKILVATSKDFTAERRKDFFGKVANGNYDAVIIGHSQFSRIPLSKDYEMKFVQDEINKLEDKKESLSYFERKGFGYRQIMQQEKKLKSRLSKILYEQKQHKDLGIVNFDELGVDKLVIDEAHEFKNLQIATSLTGVSGISTSASQKAFDLYMKTKWMNEVTNNRGTIFLTGTPVSNSMAELYIMQKYLQEDTLKSKGLVNFDTWVSVFGEITKSMELRPEGEGYQMKTKFSKFGNLPELIGMFKEFADVKNREDLDLPVPTLHNEVIKTEPSEIQKEIVHNFADRAYAVRNGIDRRVDNFLLITNDGKKCALDQRLMDFDLPDDPNSKVNACVNKTLEIYNKTQSEKLTQLIFCDLSTPGGKDASTFNLYDDIKTKLMAGGIKEKDIAFIHDANTESKKEALFEKVRQGEVRVLLGSTRMMGTGTNVQEKLIAIHNLDCPWRPSDRDQRIGRIQRQGNQNPDVYEYTYITKGTFDAYLYQMLENKQRFISQVMKSDNQIRNMEDVDNTVLNYAEIKALAIDNPLIKDKMELENEVSRLQIERSMHIQNRFSMDRIVRDHPVIIDRQLQTIDNINADMNTVQENTNEDFEMVIDGVKYSKVTEAGQALMDSYSKRGESKEPIGSYRGIGIRLTYNPTEKAFQAVLKGKETYIVELGTSPRANVSKIDHFLNNLDARMTGAIQRIDQLNNELVFAKDKIDAPFFKEEEYQNKLKKLNEINIRLKLGEDMIPREELIDRAKTLIIEKNINGTVNFEDLSAIEVYNRSNASNKLSIEVNLDDPAVVTKLNGEIIATENYQSINELIEFKLQDINVNDYIQTLQAEGKLKKNVLLDAILNDDAPGISRGHHDDLEV</sequence>
<gene>
    <name evidence="5" type="ORF">O6R05_04705</name>
</gene>
<dbReference type="InterPro" id="IPR006935">
    <property type="entry name" value="Helicase/UvrB_N"/>
</dbReference>
<dbReference type="PROSITE" id="PS51194">
    <property type="entry name" value="HELICASE_CTER"/>
    <property type="match status" value="1"/>
</dbReference>
<dbReference type="Gene3D" id="3.40.50.150">
    <property type="entry name" value="Vaccinia Virus protein VP39"/>
    <property type="match status" value="1"/>
</dbReference>
<dbReference type="InterPro" id="IPR003356">
    <property type="entry name" value="DNA_methylase_A-5"/>
</dbReference>
<dbReference type="InterPro" id="IPR027417">
    <property type="entry name" value="P-loop_NTPase"/>
</dbReference>
<dbReference type="SUPFAM" id="SSF53335">
    <property type="entry name" value="S-adenosyl-L-methionine-dependent methyltransferases"/>
    <property type="match status" value="1"/>
</dbReference>
<dbReference type="InterPro" id="IPR014001">
    <property type="entry name" value="Helicase_ATP-bd"/>
</dbReference>
<feature type="domain" description="Helicase ATP-binding" evidence="3">
    <location>
        <begin position="1177"/>
        <end position="1429"/>
    </location>
</feature>
<feature type="coiled-coil region" evidence="1">
    <location>
        <begin position="1766"/>
        <end position="1821"/>
    </location>
</feature>
<feature type="compositionally biased region" description="Basic and acidic residues" evidence="2">
    <location>
        <begin position="238"/>
        <end position="263"/>
    </location>
</feature>
<dbReference type="SMART" id="SM00487">
    <property type="entry name" value="DEXDc"/>
    <property type="match status" value="1"/>
</dbReference>
<dbReference type="InterPro" id="IPR029063">
    <property type="entry name" value="SAM-dependent_MTases_sf"/>
</dbReference>
<evidence type="ECO:0000256" key="1">
    <source>
        <dbReference type="SAM" id="Coils"/>
    </source>
</evidence>
<keyword evidence="1" id="KW-0175">Coiled coil</keyword>
<keyword evidence="6" id="KW-1185">Reference proteome</keyword>
<accession>A0ABY7QT32</accession>
<dbReference type="InterPro" id="IPR001650">
    <property type="entry name" value="Helicase_C-like"/>
</dbReference>
<name>A0ABY7QT32_9FIRM</name>
<dbReference type="Pfam" id="PF04851">
    <property type="entry name" value="ResIII"/>
    <property type="match status" value="1"/>
</dbReference>